<dbReference type="SUPFAM" id="SSF51569">
    <property type="entry name" value="Aldolase"/>
    <property type="match status" value="1"/>
</dbReference>
<evidence type="ECO:0000256" key="15">
    <source>
        <dbReference type="PIRSR" id="PIRSR001365-2"/>
    </source>
</evidence>
<reference evidence="16 17" key="1">
    <citation type="submission" date="2016-02" db="EMBL/GenBank/DDBJ databases">
        <authorList>
            <consortium name="Pathogen Informatics"/>
        </authorList>
    </citation>
    <scope>NUCLEOTIDE SEQUENCE [LARGE SCALE GENOMIC DNA]</scope>
    <source>
        <strain evidence="16 17">LSS54</strain>
    </source>
</reference>
<dbReference type="Gene3D" id="3.20.20.70">
    <property type="entry name" value="Aldolase class I"/>
    <property type="match status" value="1"/>
</dbReference>
<dbReference type="InterPro" id="IPR020625">
    <property type="entry name" value="Schiff_base-form_aldolases_AS"/>
</dbReference>
<evidence type="ECO:0000313" key="17">
    <source>
        <dbReference type="Proteomes" id="UP000073494"/>
    </source>
</evidence>
<evidence type="ECO:0000256" key="6">
    <source>
        <dbReference type="ARBA" id="ARBA00022605"/>
    </source>
</evidence>
<dbReference type="SMART" id="SM01130">
    <property type="entry name" value="DHDPS"/>
    <property type="match status" value="1"/>
</dbReference>
<dbReference type="GO" id="GO:0019877">
    <property type="term" value="P:diaminopimelate biosynthetic process"/>
    <property type="evidence" value="ECO:0007669"/>
    <property type="project" value="UniProtKB-UniRule"/>
</dbReference>
<comment type="function">
    <text evidence="1 12">Catalyzes the condensation of (S)-aspartate-beta-semialdehyde [(S)-ASA] and pyruvate to 4-hydroxy-tetrahydrodipicolinate (HTPA).</text>
</comment>
<proteinExistence type="inferred from homology"/>
<keyword evidence="5 12" id="KW-0963">Cytoplasm</keyword>
<feature type="site" description="Part of a proton relay during catalysis" evidence="12">
    <location>
        <position position="50"/>
    </location>
</feature>
<dbReference type="GO" id="GO:0005829">
    <property type="term" value="C:cytosol"/>
    <property type="evidence" value="ECO:0007669"/>
    <property type="project" value="TreeGrafter"/>
</dbReference>
<sequence length="311" mass="33944">MSIQDLRDVKIITAMITPFKEDGAINYDVLPDLVEHLLAHHTEGILLAGTTAESPTLTHAEELELFAAVQKIVNGRVPLIAGIGTNDTRDSIEFAKEVEAFGGFAAGLAIVPYYNKPSQEGMYQHFKAIADASDLPIIIYNIPGRVVVEMTPETMLRLAEHPNIIGVKECTSLANMAYLIEHKPEDFLIYTGEDGDAFHAMNLGADGVISVASHTNGGEMYDMFTAIEQQDIRTAAAIQRKFIPKVNALFSYPSPAPVKAVLNYMGFEVGPLRLPLVPCPEEDAKRIIKVVVDGDYEATKATVTGVVRPDY</sequence>
<dbReference type="InterPro" id="IPR005263">
    <property type="entry name" value="DapA"/>
</dbReference>
<comment type="subcellular location">
    <subcellularLocation>
        <location evidence="12">Cytoplasm</location>
    </subcellularLocation>
</comment>
<comment type="caution">
    <text evidence="12">Was originally thought to be a dihydrodipicolinate synthase (DHDPS), catalyzing the condensation of (S)-aspartate-beta-semialdehyde [(S)-ASA] and pyruvate to dihydrodipicolinate (DHDP). However, it was shown in E.coli that the product of the enzymatic reaction is not dihydrodipicolinate but in fact (4S)-4-hydroxy-2,3,4,5-tetrahydro-(2S)-dipicolinic acid (HTPA), and that the consecutive dehydration reaction leading to DHDP is not spontaneous but catalyzed by DapB.</text>
</comment>
<dbReference type="InterPro" id="IPR002220">
    <property type="entry name" value="DapA-like"/>
</dbReference>
<accession>A0A0Z8F566</accession>
<dbReference type="NCBIfam" id="TIGR00674">
    <property type="entry name" value="dapA"/>
    <property type="match status" value="1"/>
</dbReference>
<dbReference type="PROSITE" id="PS00666">
    <property type="entry name" value="DHDPS_2"/>
    <property type="match status" value="1"/>
</dbReference>
<dbReference type="CDD" id="cd00950">
    <property type="entry name" value="DHDPS"/>
    <property type="match status" value="1"/>
</dbReference>
<evidence type="ECO:0000256" key="2">
    <source>
        <dbReference type="ARBA" id="ARBA00005120"/>
    </source>
</evidence>
<dbReference type="PRINTS" id="PR00146">
    <property type="entry name" value="DHPICSNTHASE"/>
</dbReference>
<dbReference type="PANTHER" id="PTHR12128:SF66">
    <property type="entry name" value="4-HYDROXY-2-OXOGLUTARATE ALDOLASE, MITOCHONDRIAL"/>
    <property type="match status" value="1"/>
</dbReference>
<feature type="binding site" evidence="12 15">
    <location>
        <position position="51"/>
    </location>
    <ligand>
        <name>pyruvate</name>
        <dbReference type="ChEBI" id="CHEBI:15361"/>
    </ligand>
</feature>
<evidence type="ECO:0000256" key="1">
    <source>
        <dbReference type="ARBA" id="ARBA00003294"/>
    </source>
</evidence>
<comment type="subunit">
    <text evidence="12">Homotetramer; dimer of dimers.</text>
</comment>
<dbReference type="Pfam" id="PF00701">
    <property type="entry name" value="DHDPS"/>
    <property type="match status" value="1"/>
</dbReference>
<evidence type="ECO:0000256" key="8">
    <source>
        <dbReference type="ARBA" id="ARBA00023154"/>
    </source>
</evidence>
<dbReference type="Proteomes" id="UP000073494">
    <property type="component" value="Unassembled WGS sequence"/>
</dbReference>
<evidence type="ECO:0000256" key="12">
    <source>
        <dbReference type="HAMAP-Rule" id="MF_00418"/>
    </source>
</evidence>
<name>A0A0Z8F566_STRSU</name>
<dbReference type="EMBL" id="FIHD01000005">
    <property type="protein sequence ID" value="CYU73926.1"/>
    <property type="molecule type" value="Genomic_DNA"/>
</dbReference>
<feature type="active site" description="Proton donor/acceptor" evidence="12 14">
    <location>
        <position position="140"/>
    </location>
</feature>
<comment type="catalytic activity">
    <reaction evidence="11 12">
        <text>L-aspartate 4-semialdehyde + pyruvate = (2S,4S)-4-hydroxy-2,3,4,5-tetrahydrodipicolinate + H2O + H(+)</text>
        <dbReference type="Rhea" id="RHEA:34171"/>
        <dbReference type="ChEBI" id="CHEBI:15361"/>
        <dbReference type="ChEBI" id="CHEBI:15377"/>
        <dbReference type="ChEBI" id="CHEBI:15378"/>
        <dbReference type="ChEBI" id="CHEBI:67139"/>
        <dbReference type="ChEBI" id="CHEBI:537519"/>
        <dbReference type="EC" id="4.3.3.7"/>
    </reaction>
</comment>
<dbReference type="GO" id="GO:0008840">
    <property type="term" value="F:4-hydroxy-tetrahydrodipicolinate synthase activity"/>
    <property type="evidence" value="ECO:0007669"/>
    <property type="project" value="UniProtKB-UniRule"/>
</dbReference>
<dbReference type="RefSeq" id="WP_044774597.1">
    <property type="nucleotide sequence ID" value="NZ_CEFG01000059.1"/>
</dbReference>
<feature type="active site" description="Schiff-base intermediate with substrate" evidence="12 14">
    <location>
        <position position="168"/>
    </location>
</feature>
<dbReference type="InterPro" id="IPR013785">
    <property type="entry name" value="Aldolase_TIM"/>
</dbReference>
<comment type="pathway">
    <text evidence="2 12">Amino-acid biosynthesis; L-lysine biosynthesis via DAP pathway; (S)-tetrahydrodipicolinate from L-aspartate: step 3/4.</text>
</comment>
<comment type="similarity">
    <text evidence="3 12 13">Belongs to the DapA family.</text>
</comment>
<dbReference type="GO" id="GO:0009089">
    <property type="term" value="P:lysine biosynthetic process via diaminopimelate"/>
    <property type="evidence" value="ECO:0007669"/>
    <property type="project" value="UniProtKB-UniRule"/>
</dbReference>
<evidence type="ECO:0000256" key="13">
    <source>
        <dbReference type="PIRNR" id="PIRNR001365"/>
    </source>
</evidence>
<evidence type="ECO:0000256" key="9">
    <source>
        <dbReference type="ARBA" id="ARBA00023239"/>
    </source>
</evidence>
<keyword evidence="6 12" id="KW-0028">Amino-acid biosynthesis</keyword>
<dbReference type="PANTHER" id="PTHR12128">
    <property type="entry name" value="DIHYDRODIPICOLINATE SYNTHASE"/>
    <property type="match status" value="1"/>
</dbReference>
<evidence type="ECO:0000256" key="10">
    <source>
        <dbReference type="ARBA" id="ARBA00023270"/>
    </source>
</evidence>
<feature type="site" description="Part of a proton relay during catalysis" evidence="12">
    <location>
        <position position="114"/>
    </location>
</feature>
<keyword evidence="7 12" id="KW-0220">Diaminopimelate biosynthesis</keyword>
<evidence type="ECO:0000313" key="16">
    <source>
        <dbReference type="EMBL" id="CYU73926.1"/>
    </source>
</evidence>
<dbReference type="PIRSF" id="PIRSF001365">
    <property type="entry name" value="DHDPS"/>
    <property type="match status" value="1"/>
</dbReference>
<evidence type="ECO:0000256" key="3">
    <source>
        <dbReference type="ARBA" id="ARBA00007592"/>
    </source>
</evidence>
<organism evidence="16 17">
    <name type="scientific">Streptococcus suis</name>
    <dbReference type="NCBI Taxonomy" id="1307"/>
    <lineage>
        <taxon>Bacteria</taxon>
        <taxon>Bacillati</taxon>
        <taxon>Bacillota</taxon>
        <taxon>Bacilli</taxon>
        <taxon>Lactobacillales</taxon>
        <taxon>Streptococcaceae</taxon>
        <taxon>Streptococcus</taxon>
    </lineage>
</organism>
<evidence type="ECO:0000256" key="14">
    <source>
        <dbReference type="PIRSR" id="PIRSR001365-1"/>
    </source>
</evidence>
<keyword evidence="8 12" id="KW-0457">Lysine biosynthesis</keyword>
<keyword evidence="10 12" id="KW-0704">Schiff base</keyword>
<gene>
    <name evidence="12 16" type="primary">dapA</name>
    <name evidence="16" type="ORF">ERS132416_00464</name>
</gene>
<evidence type="ECO:0000256" key="7">
    <source>
        <dbReference type="ARBA" id="ARBA00022915"/>
    </source>
</evidence>
<protein>
    <recommendedName>
        <fullName evidence="4 12">4-hydroxy-tetrahydrodipicolinate synthase</fullName>
        <shortName evidence="12">HTPA synthase</shortName>
        <ecNumber evidence="4 12">4.3.3.7</ecNumber>
    </recommendedName>
</protein>
<evidence type="ECO:0000256" key="11">
    <source>
        <dbReference type="ARBA" id="ARBA00047836"/>
    </source>
</evidence>
<dbReference type="UniPathway" id="UPA00034">
    <property type="reaction ID" value="UER00017"/>
</dbReference>
<feature type="binding site" evidence="12 15">
    <location>
        <position position="209"/>
    </location>
    <ligand>
        <name>pyruvate</name>
        <dbReference type="ChEBI" id="CHEBI:15361"/>
    </ligand>
</feature>
<evidence type="ECO:0000256" key="5">
    <source>
        <dbReference type="ARBA" id="ARBA00022490"/>
    </source>
</evidence>
<dbReference type="HAMAP" id="MF_00418">
    <property type="entry name" value="DapA"/>
    <property type="match status" value="1"/>
</dbReference>
<dbReference type="EC" id="4.3.3.7" evidence="4 12"/>
<evidence type="ECO:0000256" key="4">
    <source>
        <dbReference type="ARBA" id="ARBA00012086"/>
    </source>
</evidence>
<keyword evidence="9 12" id="KW-0456">Lyase</keyword>
<dbReference type="AlphaFoldDB" id="A0A0Z8F566"/>